<dbReference type="InterPro" id="IPR029061">
    <property type="entry name" value="THDP-binding"/>
</dbReference>
<reference evidence="7 8" key="1">
    <citation type="submission" date="2018-12" db="EMBL/GenBank/DDBJ databases">
        <title>The whole draft genome of Streptomyce luteoverticillatus CGMCC 15060.</title>
        <authorList>
            <person name="Feng Z."/>
            <person name="Chen G."/>
            <person name="Zhang J."/>
            <person name="Zhu H."/>
            <person name="Yu X."/>
            <person name="Zhang W."/>
            <person name="Zhang X."/>
        </authorList>
    </citation>
    <scope>NUCLEOTIDE SEQUENCE [LARGE SCALE GENOMIC DNA]</scope>
    <source>
        <strain evidence="7 8">CGMCC 15060</strain>
    </source>
</reference>
<sequence>MRLDDALVSTLRDWDVRYVFGVSGANIEHVHDAIHRLGGDRLRSVMARREDGAAFMADGRARVHRTLGVCCATSGGGMVNLLAGLAESYAESVPVLALIGQPPLHLEGRGAFQDSSGIGRTVDAVGLLRATTKRVAKIEDPADFWPELHAAAVAALTGRPGPVALLLPRDVFERAVGPRPEDFPAELSALLAPAEAAPHTVRPLFDALRSAERPALLIGHGVRRGGASDVVTEFARRAGVPVVATMAARGEFPNDDPLFLGVAGVVGHPSAHRYLKESDLVVAVGTGLGVMTRGPLGPLDPARLAVVNIDPGEAERATAPGLVVARDAGAVFRTLLELLDAEPFTAAPPDGYELLRYRPRLAPDAGGEPSPRTARDTLRQSQAIRALEPYLPRDGHIVLDAGNCASAAIHLAHVPEGASSTIALGMGGMGYSIAAAIGAQLGSAPGTRSVVLCGDGAFLMNGFEVHTAVAERLPVLYVVFNNNMHGMCVTRQQTFFDSRLEAVRYPPLDVATVAYGLGGPDRLWVGTAGTLDELHVRLADYHDAHAHLPGVLELRLPVEEVPPFAAFLPEDEPTYAVGRRTDSRVLAG</sequence>
<dbReference type="InterPro" id="IPR045229">
    <property type="entry name" value="TPP_enz"/>
</dbReference>
<dbReference type="SUPFAM" id="SSF52518">
    <property type="entry name" value="Thiamin diphosphate-binding fold (THDP-binding)"/>
    <property type="match status" value="2"/>
</dbReference>
<evidence type="ECO:0000259" key="4">
    <source>
        <dbReference type="Pfam" id="PF00205"/>
    </source>
</evidence>
<dbReference type="GO" id="GO:0003984">
    <property type="term" value="F:acetolactate synthase activity"/>
    <property type="evidence" value="ECO:0007669"/>
    <property type="project" value="TreeGrafter"/>
</dbReference>
<dbReference type="InterPro" id="IPR012000">
    <property type="entry name" value="Thiamin_PyroP_enz_cen_dom"/>
</dbReference>
<dbReference type="Pfam" id="PF00205">
    <property type="entry name" value="TPP_enzyme_M"/>
    <property type="match status" value="1"/>
</dbReference>
<feature type="domain" description="Thiamine pyrophosphate enzyme TPP-binding" evidence="5">
    <location>
        <begin position="400"/>
        <end position="520"/>
    </location>
</feature>
<dbReference type="GO" id="GO:0009099">
    <property type="term" value="P:L-valine biosynthetic process"/>
    <property type="evidence" value="ECO:0007669"/>
    <property type="project" value="TreeGrafter"/>
</dbReference>
<dbReference type="Pfam" id="PF02775">
    <property type="entry name" value="TPP_enzyme_C"/>
    <property type="match status" value="1"/>
</dbReference>
<dbReference type="PANTHER" id="PTHR18968:SF13">
    <property type="entry name" value="ACETOLACTATE SYNTHASE CATALYTIC SUBUNIT, MITOCHONDRIAL"/>
    <property type="match status" value="1"/>
</dbReference>
<protein>
    <submittedName>
        <fullName evidence="7">Thiamine pyrophosphate-binding protein</fullName>
    </submittedName>
</protein>
<evidence type="ECO:0000256" key="3">
    <source>
        <dbReference type="RuleBase" id="RU362132"/>
    </source>
</evidence>
<dbReference type="InterPro" id="IPR012001">
    <property type="entry name" value="Thiamin_PyroP_enz_TPP-bd_dom"/>
</dbReference>
<dbReference type="InterPro" id="IPR029035">
    <property type="entry name" value="DHS-like_NAD/FAD-binding_dom"/>
</dbReference>
<dbReference type="Gene3D" id="3.40.50.1220">
    <property type="entry name" value="TPP-binding domain"/>
    <property type="match status" value="1"/>
</dbReference>
<evidence type="ECO:0000313" key="7">
    <source>
        <dbReference type="EMBL" id="AZQ75155.1"/>
    </source>
</evidence>
<dbReference type="PANTHER" id="PTHR18968">
    <property type="entry name" value="THIAMINE PYROPHOSPHATE ENZYMES"/>
    <property type="match status" value="1"/>
</dbReference>
<organism evidence="7 8">
    <name type="scientific">Streptomyces luteoverticillatus</name>
    <name type="common">Streptoverticillium luteoverticillatus</name>
    <dbReference type="NCBI Taxonomy" id="66425"/>
    <lineage>
        <taxon>Bacteria</taxon>
        <taxon>Bacillati</taxon>
        <taxon>Actinomycetota</taxon>
        <taxon>Actinomycetes</taxon>
        <taxon>Kitasatosporales</taxon>
        <taxon>Streptomycetaceae</taxon>
        <taxon>Streptomyces</taxon>
    </lineage>
</organism>
<keyword evidence="8" id="KW-1185">Reference proteome</keyword>
<evidence type="ECO:0000256" key="1">
    <source>
        <dbReference type="ARBA" id="ARBA00007812"/>
    </source>
</evidence>
<dbReference type="SUPFAM" id="SSF52467">
    <property type="entry name" value="DHS-like NAD/FAD-binding domain"/>
    <property type="match status" value="1"/>
</dbReference>
<keyword evidence="2 3" id="KW-0786">Thiamine pyrophosphate</keyword>
<dbReference type="GO" id="GO:0005948">
    <property type="term" value="C:acetolactate synthase complex"/>
    <property type="evidence" value="ECO:0007669"/>
    <property type="project" value="TreeGrafter"/>
</dbReference>
<dbReference type="GO" id="GO:0009097">
    <property type="term" value="P:isoleucine biosynthetic process"/>
    <property type="evidence" value="ECO:0007669"/>
    <property type="project" value="TreeGrafter"/>
</dbReference>
<proteinExistence type="inferred from homology"/>
<dbReference type="CDD" id="cd07035">
    <property type="entry name" value="TPP_PYR_POX_like"/>
    <property type="match status" value="1"/>
</dbReference>
<dbReference type="GO" id="GO:0000287">
    <property type="term" value="F:magnesium ion binding"/>
    <property type="evidence" value="ECO:0007669"/>
    <property type="project" value="InterPro"/>
</dbReference>
<dbReference type="GO" id="GO:0050660">
    <property type="term" value="F:flavin adenine dinucleotide binding"/>
    <property type="evidence" value="ECO:0007669"/>
    <property type="project" value="TreeGrafter"/>
</dbReference>
<dbReference type="CDD" id="cd00568">
    <property type="entry name" value="TPP_enzymes"/>
    <property type="match status" value="1"/>
</dbReference>
<comment type="similarity">
    <text evidence="1 3">Belongs to the TPP enzyme family.</text>
</comment>
<dbReference type="OrthoDB" id="2254214at2"/>
<dbReference type="EMBL" id="CP034587">
    <property type="protein sequence ID" value="AZQ75155.1"/>
    <property type="molecule type" value="Genomic_DNA"/>
</dbReference>
<feature type="domain" description="Thiamine pyrophosphate enzyme N-terminal TPP-binding" evidence="6">
    <location>
        <begin position="1"/>
        <end position="114"/>
    </location>
</feature>
<evidence type="ECO:0000256" key="2">
    <source>
        <dbReference type="ARBA" id="ARBA00023052"/>
    </source>
</evidence>
<evidence type="ECO:0000313" key="8">
    <source>
        <dbReference type="Proteomes" id="UP000267900"/>
    </source>
</evidence>
<accession>A0A3S9PS97</accession>
<gene>
    <name evidence="7" type="ORF">EKH77_31980</name>
</gene>
<dbReference type="Proteomes" id="UP000267900">
    <property type="component" value="Chromosome"/>
</dbReference>
<feature type="domain" description="Thiamine pyrophosphate enzyme central" evidence="4">
    <location>
        <begin position="204"/>
        <end position="335"/>
    </location>
</feature>
<name>A0A3S9PS97_STRLT</name>
<dbReference type="RefSeq" id="WP_126917657.1">
    <property type="nucleotide sequence ID" value="NZ_CP034587.1"/>
</dbReference>
<evidence type="ECO:0000259" key="5">
    <source>
        <dbReference type="Pfam" id="PF02775"/>
    </source>
</evidence>
<dbReference type="Pfam" id="PF02776">
    <property type="entry name" value="TPP_enzyme_N"/>
    <property type="match status" value="1"/>
</dbReference>
<evidence type="ECO:0000259" key="6">
    <source>
        <dbReference type="Pfam" id="PF02776"/>
    </source>
</evidence>
<dbReference type="InterPro" id="IPR011766">
    <property type="entry name" value="TPP_enzyme_TPP-bd"/>
</dbReference>
<dbReference type="AlphaFoldDB" id="A0A3S9PS97"/>
<dbReference type="GO" id="GO:0030976">
    <property type="term" value="F:thiamine pyrophosphate binding"/>
    <property type="evidence" value="ECO:0007669"/>
    <property type="project" value="InterPro"/>
</dbReference>
<dbReference type="Gene3D" id="3.40.50.970">
    <property type="match status" value="2"/>
</dbReference>